<comment type="caution">
    <text evidence="4">The sequence shown here is derived from an EMBL/GenBank/DDBJ whole genome shotgun (WGS) entry which is preliminary data.</text>
</comment>
<feature type="transmembrane region" description="Helical" evidence="3">
    <location>
        <begin position="12"/>
        <end position="36"/>
    </location>
</feature>
<dbReference type="PANTHER" id="PTHR30093">
    <property type="entry name" value="GENERAL SECRETION PATHWAY PROTEIN G"/>
    <property type="match status" value="1"/>
</dbReference>
<keyword evidence="3" id="KW-0472">Membrane</keyword>
<dbReference type="PANTHER" id="PTHR30093:SF34">
    <property type="entry name" value="PREPILIN PEPTIDASE-DEPENDENT PROTEIN D"/>
    <property type="match status" value="1"/>
</dbReference>
<dbReference type="PROSITE" id="PS00409">
    <property type="entry name" value="PROKAR_NTER_METHYL"/>
    <property type="match status" value="1"/>
</dbReference>
<dbReference type="Pfam" id="PF07963">
    <property type="entry name" value="N_methyl"/>
    <property type="match status" value="1"/>
</dbReference>
<dbReference type="AlphaFoldDB" id="A0A4R1K238"/>
<evidence type="ECO:0000313" key="4">
    <source>
        <dbReference type="EMBL" id="TCK57980.1"/>
    </source>
</evidence>
<organism evidence="4 5">
    <name type="scientific">Celerinatantimonas diazotrophica</name>
    <dbReference type="NCBI Taxonomy" id="412034"/>
    <lineage>
        <taxon>Bacteria</taxon>
        <taxon>Pseudomonadati</taxon>
        <taxon>Pseudomonadota</taxon>
        <taxon>Gammaproteobacteria</taxon>
        <taxon>Celerinatantimonadaceae</taxon>
        <taxon>Celerinatantimonas</taxon>
    </lineage>
</organism>
<proteinExistence type="inferred from homology"/>
<reference evidence="4 5" key="1">
    <citation type="submission" date="2019-03" db="EMBL/GenBank/DDBJ databases">
        <title>Genomic Encyclopedia of Type Strains, Phase IV (KMG-IV): sequencing the most valuable type-strain genomes for metagenomic binning, comparative biology and taxonomic classification.</title>
        <authorList>
            <person name="Goeker M."/>
        </authorList>
    </citation>
    <scope>NUCLEOTIDE SEQUENCE [LARGE SCALE GENOMIC DNA]</scope>
    <source>
        <strain evidence="4 5">DSM 18577</strain>
    </source>
</reference>
<dbReference type="InterPro" id="IPR045584">
    <property type="entry name" value="Pilin-like"/>
</dbReference>
<keyword evidence="3" id="KW-0812">Transmembrane</keyword>
<accession>A0A4R1K238</accession>
<keyword evidence="2" id="KW-0488">Methylation</keyword>
<evidence type="ECO:0000256" key="1">
    <source>
        <dbReference type="ARBA" id="ARBA00005233"/>
    </source>
</evidence>
<protein>
    <submittedName>
        <fullName evidence="4">Type IV pilus assembly protein PilA</fullName>
    </submittedName>
</protein>
<dbReference type="SUPFAM" id="SSF54523">
    <property type="entry name" value="Pili subunits"/>
    <property type="match status" value="1"/>
</dbReference>
<dbReference type="GO" id="GO:0044096">
    <property type="term" value="C:type IV pilus"/>
    <property type="evidence" value="ECO:0007669"/>
    <property type="project" value="TreeGrafter"/>
</dbReference>
<comment type="similarity">
    <text evidence="1">Belongs to the N-Me-Phe pilin family.</text>
</comment>
<dbReference type="EMBL" id="SMGD01000012">
    <property type="protein sequence ID" value="TCK57980.1"/>
    <property type="molecule type" value="Genomic_DNA"/>
</dbReference>
<evidence type="ECO:0000256" key="2">
    <source>
        <dbReference type="ARBA" id="ARBA00022481"/>
    </source>
</evidence>
<dbReference type="OrthoDB" id="115249at2"/>
<gene>
    <name evidence="4" type="ORF">EV690_1684</name>
</gene>
<evidence type="ECO:0000256" key="3">
    <source>
        <dbReference type="SAM" id="Phobius"/>
    </source>
</evidence>
<dbReference type="RefSeq" id="WP_131912505.1">
    <property type="nucleotide sequence ID" value="NZ_OU594967.1"/>
</dbReference>
<keyword evidence="5" id="KW-1185">Reference proteome</keyword>
<dbReference type="InterPro" id="IPR012902">
    <property type="entry name" value="N_methyl_site"/>
</dbReference>
<keyword evidence="3" id="KW-1133">Transmembrane helix</keyword>
<dbReference type="GO" id="GO:0043107">
    <property type="term" value="P:type IV pilus-dependent motility"/>
    <property type="evidence" value="ECO:0007669"/>
    <property type="project" value="TreeGrafter"/>
</dbReference>
<dbReference type="Proteomes" id="UP000295565">
    <property type="component" value="Unassembled WGS sequence"/>
</dbReference>
<dbReference type="Gene3D" id="3.30.700.10">
    <property type="entry name" value="Glycoprotein, Type 4 Pilin"/>
    <property type="match status" value="1"/>
</dbReference>
<sequence length="157" mass="17368">MSRLQTEIRNQGFTLIELMITLAIIAVLATMAMPVYQNYMNQARFSSVINATEPVKTALEICMQSHSIDELEKSSDDNPCIQATDSYNVSNDTETNAQISSLNISHETNAYTVTAKAKDLTADDNEPVSYILTGTFDEQTGVVSWRRSGTCVELGWC</sequence>
<name>A0A4R1K238_9GAMM</name>
<dbReference type="NCBIfam" id="TIGR02532">
    <property type="entry name" value="IV_pilin_GFxxxE"/>
    <property type="match status" value="1"/>
</dbReference>
<evidence type="ECO:0000313" key="5">
    <source>
        <dbReference type="Proteomes" id="UP000295565"/>
    </source>
</evidence>